<proteinExistence type="predicted"/>
<reference evidence="1 2" key="1">
    <citation type="journal article" date="2018" name="Mol. Plant">
        <title>The genome of Artemisia annua provides insight into the evolution of Asteraceae family and artemisinin biosynthesis.</title>
        <authorList>
            <person name="Shen Q."/>
            <person name="Zhang L."/>
            <person name="Liao Z."/>
            <person name="Wang S."/>
            <person name="Yan T."/>
            <person name="Shi P."/>
            <person name="Liu M."/>
            <person name="Fu X."/>
            <person name="Pan Q."/>
            <person name="Wang Y."/>
            <person name="Lv Z."/>
            <person name="Lu X."/>
            <person name="Zhang F."/>
            <person name="Jiang W."/>
            <person name="Ma Y."/>
            <person name="Chen M."/>
            <person name="Hao X."/>
            <person name="Li L."/>
            <person name="Tang Y."/>
            <person name="Lv G."/>
            <person name="Zhou Y."/>
            <person name="Sun X."/>
            <person name="Brodelius P.E."/>
            <person name="Rose J.K.C."/>
            <person name="Tang K."/>
        </authorList>
    </citation>
    <scope>NUCLEOTIDE SEQUENCE [LARGE SCALE GENOMIC DNA]</scope>
    <source>
        <strain evidence="2">cv. Huhao1</strain>
        <tissue evidence="1">Leaf</tissue>
    </source>
</reference>
<keyword evidence="2" id="KW-1185">Reference proteome</keyword>
<gene>
    <name evidence="1" type="ORF">CTI12_AA253930</name>
</gene>
<sequence>MWVGICELPFHPISSGVVGGVGGTKSTVGSRRTEETTMFAIGSYSGKPKVIDGHSRGLFWAWTSKTLGVVPNRIVVSLFYLSAEGRILTVVILVEVKKHVSSCLHTRY</sequence>
<protein>
    <submittedName>
        <fullName evidence="1">Uncharacterized protein</fullName>
    </submittedName>
</protein>
<comment type="caution">
    <text evidence="1">The sequence shown here is derived from an EMBL/GenBank/DDBJ whole genome shotgun (WGS) entry which is preliminary data.</text>
</comment>
<dbReference type="AlphaFoldDB" id="A0A2U1NL86"/>
<name>A0A2U1NL86_ARTAN</name>
<dbReference type="Proteomes" id="UP000245207">
    <property type="component" value="Unassembled WGS sequence"/>
</dbReference>
<evidence type="ECO:0000313" key="2">
    <source>
        <dbReference type="Proteomes" id="UP000245207"/>
    </source>
</evidence>
<evidence type="ECO:0000313" key="1">
    <source>
        <dbReference type="EMBL" id="PWA74274.1"/>
    </source>
</evidence>
<organism evidence="1 2">
    <name type="scientific">Artemisia annua</name>
    <name type="common">Sweet wormwood</name>
    <dbReference type="NCBI Taxonomy" id="35608"/>
    <lineage>
        <taxon>Eukaryota</taxon>
        <taxon>Viridiplantae</taxon>
        <taxon>Streptophyta</taxon>
        <taxon>Embryophyta</taxon>
        <taxon>Tracheophyta</taxon>
        <taxon>Spermatophyta</taxon>
        <taxon>Magnoliopsida</taxon>
        <taxon>eudicotyledons</taxon>
        <taxon>Gunneridae</taxon>
        <taxon>Pentapetalae</taxon>
        <taxon>asterids</taxon>
        <taxon>campanulids</taxon>
        <taxon>Asterales</taxon>
        <taxon>Asteraceae</taxon>
        <taxon>Asteroideae</taxon>
        <taxon>Anthemideae</taxon>
        <taxon>Artemisiinae</taxon>
        <taxon>Artemisia</taxon>
    </lineage>
</organism>
<dbReference type="EMBL" id="PKPP01002591">
    <property type="protein sequence ID" value="PWA74274.1"/>
    <property type="molecule type" value="Genomic_DNA"/>
</dbReference>
<accession>A0A2U1NL86</accession>